<protein>
    <submittedName>
        <fullName evidence="6">Transketolase</fullName>
    </submittedName>
</protein>
<dbReference type="SUPFAM" id="SSF52518">
    <property type="entry name" value="Thiamin diphosphate-binding fold (THDP-binding)"/>
    <property type="match status" value="1"/>
</dbReference>
<organism evidence="6 7">
    <name type="scientific">Hymenobacter algoricola</name>
    <dbReference type="NCBI Taxonomy" id="486267"/>
    <lineage>
        <taxon>Bacteria</taxon>
        <taxon>Pseudomonadati</taxon>
        <taxon>Bacteroidota</taxon>
        <taxon>Cytophagia</taxon>
        <taxon>Cytophagales</taxon>
        <taxon>Hymenobacteraceae</taxon>
        <taxon>Hymenobacter</taxon>
    </lineage>
</organism>
<keyword evidence="3" id="KW-0786">Thiamine pyrophosphate</keyword>
<sequence length="301" mass="32659">MSQDATLTQNSSSETSAPQTAKSVAELQQIAAQVRRDIVRMVHAVNSGHPGGSLGCTDLLVALYFRIMKHDPSFNMNGENEDLFFLSNGHISPVFYSVLARAGYFPVSELSTFRKLNSRLQGHPATHEHLPGIRIASGSLGQGLSVATGAAQAKKLNGDARRVYVLMGDGELEEGQVWEAALYAPHHKVDNLIAIVDRNGQQIDGSTAEIGGLGNLRAKFEAFGWRVLEADGNQFETLLPALEEANSLTGQGQPIMLLMDTQMGYGVDFMMGSHKWHGVAPNDEQLEKALQQLLVEQAGDY</sequence>
<evidence type="ECO:0000313" key="7">
    <source>
        <dbReference type="Proteomes" id="UP001499909"/>
    </source>
</evidence>
<dbReference type="RefSeq" id="WP_345112271.1">
    <property type="nucleotide sequence ID" value="NZ_BAABDH010000022.1"/>
</dbReference>
<evidence type="ECO:0000256" key="4">
    <source>
        <dbReference type="SAM" id="MobiDB-lite"/>
    </source>
</evidence>
<dbReference type="Gene3D" id="3.40.50.970">
    <property type="match status" value="1"/>
</dbReference>
<gene>
    <name evidence="6" type="ORF">GCM10022406_15110</name>
</gene>
<dbReference type="Proteomes" id="UP001499909">
    <property type="component" value="Unassembled WGS sequence"/>
</dbReference>
<accession>A0ABP7MYF4</accession>
<evidence type="ECO:0000256" key="1">
    <source>
        <dbReference type="ARBA" id="ARBA00001964"/>
    </source>
</evidence>
<evidence type="ECO:0000256" key="3">
    <source>
        <dbReference type="ARBA" id="ARBA00023052"/>
    </source>
</evidence>
<dbReference type="EMBL" id="BAABDH010000022">
    <property type="protein sequence ID" value="GAA3930762.1"/>
    <property type="molecule type" value="Genomic_DNA"/>
</dbReference>
<evidence type="ECO:0000256" key="2">
    <source>
        <dbReference type="ARBA" id="ARBA00007131"/>
    </source>
</evidence>
<keyword evidence="7" id="KW-1185">Reference proteome</keyword>
<comment type="similarity">
    <text evidence="2">Belongs to the transketolase family.</text>
</comment>
<proteinExistence type="inferred from homology"/>
<dbReference type="InterPro" id="IPR005474">
    <property type="entry name" value="Transketolase_N"/>
</dbReference>
<name>A0ABP7MYF4_9BACT</name>
<dbReference type="InterPro" id="IPR029061">
    <property type="entry name" value="THDP-binding"/>
</dbReference>
<evidence type="ECO:0000313" key="6">
    <source>
        <dbReference type="EMBL" id="GAA3930762.1"/>
    </source>
</evidence>
<dbReference type="PANTHER" id="PTHR47514">
    <property type="entry name" value="TRANSKETOLASE N-TERMINAL SECTION-RELATED"/>
    <property type="match status" value="1"/>
</dbReference>
<dbReference type="PANTHER" id="PTHR47514:SF1">
    <property type="entry name" value="TRANSKETOLASE N-TERMINAL SECTION-RELATED"/>
    <property type="match status" value="1"/>
</dbReference>
<reference evidence="7" key="1">
    <citation type="journal article" date="2019" name="Int. J. Syst. Evol. Microbiol.">
        <title>The Global Catalogue of Microorganisms (GCM) 10K type strain sequencing project: providing services to taxonomists for standard genome sequencing and annotation.</title>
        <authorList>
            <consortium name="The Broad Institute Genomics Platform"/>
            <consortium name="The Broad Institute Genome Sequencing Center for Infectious Disease"/>
            <person name="Wu L."/>
            <person name="Ma J."/>
        </authorList>
    </citation>
    <scope>NUCLEOTIDE SEQUENCE [LARGE SCALE GENOMIC DNA]</scope>
    <source>
        <strain evidence="7">JCM 17214</strain>
    </source>
</reference>
<dbReference type="CDD" id="cd02012">
    <property type="entry name" value="TPP_TK"/>
    <property type="match status" value="1"/>
</dbReference>
<evidence type="ECO:0000259" key="5">
    <source>
        <dbReference type="Pfam" id="PF00456"/>
    </source>
</evidence>
<comment type="cofactor">
    <cofactor evidence="1">
        <name>thiamine diphosphate</name>
        <dbReference type="ChEBI" id="CHEBI:58937"/>
    </cofactor>
</comment>
<feature type="domain" description="Transketolase N-terminal" evidence="5">
    <location>
        <begin position="29"/>
        <end position="293"/>
    </location>
</feature>
<feature type="region of interest" description="Disordered" evidence="4">
    <location>
        <begin position="1"/>
        <end position="22"/>
    </location>
</feature>
<dbReference type="Pfam" id="PF00456">
    <property type="entry name" value="Transketolase_N"/>
    <property type="match status" value="1"/>
</dbReference>
<comment type="caution">
    <text evidence="6">The sequence shown here is derived from an EMBL/GenBank/DDBJ whole genome shotgun (WGS) entry which is preliminary data.</text>
</comment>